<name>X1FYD9_9ZZZZ</name>
<dbReference type="InterPro" id="IPR027417">
    <property type="entry name" value="P-loop_NTPase"/>
</dbReference>
<proteinExistence type="predicted"/>
<dbReference type="EMBL" id="BARU01000851">
    <property type="protein sequence ID" value="GAH25793.1"/>
    <property type="molecule type" value="Genomic_DNA"/>
</dbReference>
<organism evidence="2">
    <name type="scientific">marine sediment metagenome</name>
    <dbReference type="NCBI Taxonomy" id="412755"/>
    <lineage>
        <taxon>unclassified sequences</taxon>
        <taxon>metagenomes</taxon>
        <taxon>ecological metagenomes</taxon>
    </lineage>
</organism>
<dbReference type="InterPro" id="IPR013632">
    <property type="entry name" value="Rad51_C"/>
</dbReference>
<dbReference type="SUPFAM" id="SSF52540">
    <property type="entry name" value="P-loop containing nucleoside triphosphate hydrolases"/>
    <property type="match status" value="1"/>
</dbReference>
<evidence type="ECO:0000259" key="1">
    <source>
        <dbReference type="Pfam" id="PF08423"/>
    </source>
</evidence>
<protein>
    <recommendedName>
        <fullName evidence="1">Rad51-like C-terminal domain-containing protein</fullName>
    </recommendedName>
</protein>
<evidence type="ECO:0000313" key="2">
    <source>
        <dbReference type="EMBL" id="GAH25793.1"/>
    </source>
</evidence>
<feature type="domain" description="Rad51-like C-terminal" evidence="1">
    <location>
        <begin position="8"/>
        <end position="98"/>
    </location>
</feature>
<accession>X1FYD9</accession>
<dbReference type="Gene3D" id="3.40.50.300">
    <property type="entry name" value="P-loop containing nucleotide triphosphate hydrolases"/>
    <property type="match status" value="1"/>
</dbReference>
<sequence>MNQITQTKKFLKIIKKINELTKKYNLISILIGQVSPNFSKESFFPVKPFAVRLLNHSFSEFIFFSYVGENKRSAHIINSDFLPERKTIFLISEEGIRDYHLISKN</sequence>
<dbReference type="AlphaFoldDB" id="X1FYD9"/>
<reference evidence="2" key="1">
    <citation type="journal article" date="2014" name="Front. Microbiol.">
        <title>High frequency of phylogenetically diverse reductive dehalogenase-homologous genes in deep subseafloor sedimentary metagenomes.</title>
        <authorList>
            <person name="Kawai M."/>
            <person name="Futagami T."/>
            <person name="Toyoda A."/>
            <person name="Takaki Y."/>
            <person name="Nishi S."/>
            <person name="Hori S."/>
            <person name="Arai W."/>
            <person name="Tsubouchi T."/>
            <person name="Morono Y."/>
            <person name="Uchiyama I."/>
            <person name="Ito T."/>
            <person name="Fujiyama A."/>
            <person name="Inagaki F."/>
            <person name="Takami H."/>
        </authorList>
    </citation>
    <scope>NUCLEOTIDE SEQUENCE</scope>
    <source>
        <strain evidence="2">Expedition CK06-06</strain>
    </source>
</reference>
<gene>
    <name evidence="2" type="ORF">S03H2_02522</name>
</gene>
<comment type="caution">
    <text evidence="2">The sequence shown here is derived from an EMBL/GenBank/DDBJ whole genome shotgun (WGS) entry which is preliminary data.</text>
</comment>
<dbReference type="Pfam" id="PF08423">
    <property type="entry name" value="Rad51"/>
    <property type="match status" value="1"/>
</dbReference>